<feature type="region of interest" description="Disordered" evidence="1">
    <location>
        <begin position="50"/>
        <end position="74"/>
    </location>
</feature>
<accession>A0AAW2AI58</accession>
<keyword evidence="3" id="KW-1185">Reference proteome</keyword>
<evidence type="ECO:0000313" key="3">
    <source>
        <dbReference type="Proteomes" id="UP001479290"/>
    </source>
</evidence>
<comment type="caution">
    <text evidence="2">The sequence shown here is derived from an EMBL/GenBank/DDBJ whole genome shotgun (WGS) entry which is preliminary data.</text>
</comment>
<dbReference type="AlphaFoldDB" id="A0AAW2AI58"/>
<dbReference type="Proteomes" id="UP001479290">
    <property type="component" value="Unassembled WGS sequence"/>
</dbReference>
<evidence type="ECO:0000256" key="1">
    <source>
        <dbReference type="SAM" id="MobiDB-lite"/>
    </source>
</evidence>
<name>A0AAW2AI58_CULAL</name>
<evidence type="ECO:0000313" key="2">
    <source>
        <dbReference type="EMBL" id="KAK9972533.1"/>
    </source>
</evidence>
<reference evidence="2 3" key="1">
    <citation type="submission" date="2024-05" db="EMBL/GenBank/DDBJ databases">
        <title>A high-quality chromosomal-level genome assembly of Topmouth culter (Culter alburnus).</title>
        <authorList>
            <person name="Zhao H."/>
        </authorList>
    </citation>
    <scope>NUCLEOTIDE SEQUENCE [LARGE SCALE GENOMIC DNA]</scope>
    <source>
        <strain evidence="2">CATC2023</strain>
        <tissue evidence="2">Muscle</tissue>
    </source>
</reference>
<organism evidence="2 3">
    <name type="scientific">Culter alburnus</name>
    <name type="common">Topmouth culter</name>
    <dbReference type="NCBI Taxonomy" id="194366"/>
    <lineage>
        <taxon>Eukaryota</taxon>
        <taxon>Metazoa</taxon>
        <taxon>Chordata</taxon>
        <taxon>Craniata</taxon>
        <taxon>Vertebrata</taxon>
        <taxon>Euteleostomi</taxon>
        <taxon>Actinopterygii</taxon>
        <taxon>Neopterygii</taxon>
        <taxon>Teleostei</taxon>
        <taxon>Ostariophysi</taxon>
        <taxon>Cypriniformes</taxon>
        <taxon>Xenocyprididae</taxon>
        <taxon>Xenocypridinae</taxon>
        <taxon>Culter</taxon>
    </lineage>
</organism>
<gene>
    <name evidence="2" type="ORF">ABG768_025833</name>
</gene>
<proteinExistence type="predicted"/>
<protein>
    <submittedName>
        <fullName evidence="2">Uncharacterized protein</fullName>
    </submittedName>
</protein>
<sequence>MPLIQAELPSLCRLTRRWQSDKPCRDGAPRGEVKEWGELAGVQCRGSAGARAGFRRPAEHGAEPSAESGLAHSLTPRAHAGVNFTALHSLSRCRAHTLALVWAREPHALQERG</sequence>
<dbReference type="EMBL" id="JAWDJR010000007">
    <property type="protein sequence ID" value="KAK9972533.1"/>
    <property type="molecule type" value="Genomic_DNA"/>
</dbReference>